<accession>A0AAV4YDG8</accession>
<reference evidence="1 2" key="1">
    <citation type="submission" date="2021-06" db="EMBL/GenBank/DDBJ databases">
        <title>Caerostris extrusa draft genome.</title>
        <authorList>
            <person name="Kono N."/>
            <person name="Arakawa K."/>
        </authorList>
    </citation>
    <scope>NUCLEOTIDE SEQUENCE [LARGE SCALE GENOMIC DNA]</scope>
</reference>
<keyword evidence="2" id="KW-1185">Reference proteome</keyword>
<evidence type="ECO:0000313" key="2">
    <source>
        <dbReference type="Proteomes" id="UP001054945"/>
    </source>
</evidence>
<organism evidence="1 2">
    <name type="scientific">Caerostris extrusa</name>
    <name type="common">Bark spider</name>
    <name type="synonym">Caerostris bankana</name>
    <dbReference type="NCBI Taxonomy" id="172846"/>
    <lineage>
        <taxon>Eukaryota</taxon>
        <taxon>Metazoa</taxon>
        <taxon>Ecdysozoa</taxon>
        <taxon>Arthropoda</taxon>
        <taxon>Chelicerata</taxon>
        <taxon>Arachnida</taxon>
        <taxon>Araneae</taxon>
        <taxon>Araneomorphae</taxon>
        <taxon>Entelegynae</taxon>
        <taxon>Araneoidea</taxon>
        <taxon>Araneidae</taxon>
        <taxon>Caerostris</taxon>
    </lineage>
</organism>
<evidence type="ECO:0000313" key="1">
    <source>
        <dbReference type="EMBL" id="GIZ04544.1"/>
    </source>
</evidence>
<dbReference type="Proteomes" id="UP001054945">
    <property type="component" value="Unassembled WGS sequence"/>
</dbReference>
<name>A0AAV4YDG8_CAEEX</name>
<gene>
    <name evidence="1" type="ORF">CEXT_122391</name>
</gene>
<sequence length="165" mass="18903">MPPSPAPKLFRARVNREFCNERLIHSFKWLVWLSVESSWVMTASSRVNEVVLFLEILLLVQFDSSVTPHPLCLISVVLLPATWRRANELLKQTRCNCLKCSVAYRYESKVFHVSAYVHPYASACPYSMPSILMLGYHEDAQMRLPVNKQDPRDAWNANGAESDTC</sequence>
<comment type="caution">
    <text evidence="1">The sequence shown here is derived from an EMBL/GenBank/DDBJ whole genome shotgun (WGS) entry which is preliminary data.</text>
</comment>
<protein>
    <recommendedName>
        <fullName evidence="3">C2H2-type domain-containing protein</fullName>
    </recommendedName>
</protein>
<dbReference type="AlphaFoldDB" id="A0AAV4YDG8"/>
<evidence type="ECO:0008006" key="3">
    <source>
        <dbReference type="Google" id="ProtNLM"/>
    </source>
</evidence>
<proteinExistence type="predicted"/>
<dbReference type="EMBL" id="BPLR01001754">
    <property type="protein sequence ID" value="GIZ04544.1"/>
    <property type="molecule type" value="Genomic_DNA"/>
</dbReference>